<evidence type="ECO:0000256" key="2">
    <source>
        <dbReference type="SAM" id="SignalP"/>
    </source>
</evidence>
<dbReference type="InterPro" id="IPR041399">
    <property type="entry name" value="Catalase_large_C"/>
</dbReference>
<feature type="signal peptide" evidence="2">
    <location>
        <begin position="1"/>
        <end position="23"/>
    </location>
</feature>
<organism evidence="4 5">
    <name type="scientific">Deinococcus aerolatus</name>
    <dbReference type="NCBI Taxonomy" id="522487"/>
    <lineage>
        <taxon>Bacteria</taxon>
        <taxon>Thermotogati</taxon>
        <taxon>Deinococcota</taxon>
        <taxon>Deinococci</taxon>
        <taxon>Deinococcales</taxon>
        <taxon>Deinococcaceae</taxon>
        <taxon>Deinococcus</taxon>
    </lineage>
</organism>
<evidence type="ECO:0000313" key="4">
    <source>
        <dbReference type="EMBL" id="GGL83528.1"/>
    </source>
</evidence>
<feature type="chain" id="PRO_5045435959" description="Large catalase C-terminal domain-containing protein" evidence="2">
    <location>
        <begin position="24"/>
        <end position="295"/>
    </location>
</feature>
<feature type="region of interest" description="Disordered" evidence="1">
    <location>
        <begin position="239"/>
        <end position="271"/>
    </location>
</feature>
<dbReference type="EMBL" id="BMOL01000009">
    <property type="protein sequence ID" value="GGL83528.1"/>
    <property type="molecule type" value="Genomic_DNA"/>
</dbReference>
<sequence length="295" mass="28974">MNRNMTHILTLTTLLFGAAQATAVTSVSSTAATSVGSAAGDTAEGNAQFSVSAVVLLDAQGQIVGTANSTGQFVFQGASNAATRAQVTFRNGVKRTYTLSNRLKAQARISLDAVVVAGGSGSLSLSQAIRAEMQAQASAAAQVMTDRALVGKSVALLSASGQVIGTFNARGQWQGSASASQATDVLVTFQNGQRATYSLTQRLAVDARSAVNLDSLQVRTNDRSASLVRVLLDTSATGTVSAGGAGSASTPAAGNASAEASGSAGGTASGSGQGGLGVSVGIGVGVDVGVGTGGK</sequence>
<name>A0ABQ2GAC9_9DEIO</name>
<evidence type="ECO:0000313" key="5">
    <source>
        <dbReference type="Proteomes" id="UP000639973"/>
    </source>
</evidence>
<feature type="domain" description="Large catalase C-terminal" evidence="3">
    <location>
        <begin position="88"/>
        <end position="202"/>
    </location>
</feature>
<gene>
    <name evidence="4" type="ORF">GCM10010840_21630</name>
</gene>
<evidence type="ECO:0000259" key="3">
    <source>
        <dbReference type="Pfam" id="PF18011"/>
    </source>
</evidence>
<comment type="caution">
    <text evidence="4">The sequence shown here is derived from an EMBL/GenBank/DDBJ whole genome shotgun (WGS) entry which is preliminary data.</text>
</comment>
<keyword evidence="5" id="KW-1185">Reference proteome</keyword>
<proteinExistence type="predicted"/>
<dbReference type="RefSeq" id="WP_188971786.1">
    <property type="nucleotide sequence ID" value="NZ_BMOL01000009.1"/>
</dbReference>
<evidence type="ECO:0000256" key="1">
    <source>
        <dbReference type="SAM" id="MobiDB-lite"/>
    </source>
</evidence>
<reference evidence="5" key="1">
    <citation type="journal article" date="2019" name="Int. J. Syst. Evol. Microbiol.">
        <title>The Global Catalogue of Microorganisms (GCM) 10K type strain sequencing project: providing services to taxonomists for standard genome sequencing and annotation.</title>
        <authorList>
            <consortium name="The Broad Institute Genomics Platform"/>
            <consortium name="The Broad Institute Genome Sequencing Center for Infectious Disease"/>
            <person name="Wu L."/>
            <person name="Ma J."/>
        </authorList>
    </citation>
    <scope>NUCLEOTIDE SEQUENCE [LARGE SCALE GENOMIC DNA]</scope>
    <source>
        <strain evidence="5">JCM 15442</strain>
    </source>
</reference>
<feature type="compositionally biased region" description="Low complexity" evidence="1">
    <location>
        <begin position="247"/>
        <end position="262"/>
    </location>
</feature>
<keyword evidence="2" id="KW-0732">Signal</keyword>
<accession>A0ABQ2GAC9</accession>
<dbReference type="Proteomes" id="UP000639973">
    <property type="component" value="Unassembled WGS sequence"/>
</dbReference>
<dbReference type="Pfam" id="PF18011">
    <property type="entry name" value="Catalase_C"/>
    <property type="match status" value="1"/>
</dbReference>
<protein>
    <recommendedName>
        <fullName evidence="3">Large catalase C-terminal domain-containing protein</fullName>
    </recommendedName>
</protein>